<dbReference type="Proteomes" id="UP000440498">
    <property type="component" value="Unassembled WGS sequence"/>
</dbReference>
<name>A0A6A7N637_9BURK</name>
<evidence type="ECO:0008006" key="3">
    <source>
        <dbReference type="Google" id="ProtNLM"/>
    </source>
</evidence>
<sequence>MLVVPEFITKLAPSVQPLVFETGVPEFPYSTSGTVFLVGYKGKAYVITTRHGLAAENLPAICVFPTDTSHKLLPLGHMFSVPLEDEPEDFMDLAVIDIAPSAKSDTELGKASLIDAIKAYEPDWTSNARSIPLYVVGYPSERSEIDISTGNLRTDRIILSGSYEGPSPLPYLHLLRVSGSEEFESFSGFSGGPVFALRQIAVGIVKPVLCGMAIRGSSSSALFHFLDASVIIDALDVKSRLEST</sequence>
<evidence type="ECO:0000313" key="2">
    <source>
        <dbReference type="Proteomes" id="UP000440498"/>
    </source>
</evidence>
<dbReference type="InterPro" id="IPR009003">
    <property type="entry name" value="Peptidase_S1_PA"/>
</dbReference>
<dbReference type="InterPro" id="IPR043504">
    <property type="entry name" value="Peptidase_S1_PA_chymotrypsin"/>
</dbReference>
<evidence type="ECO:0000313" key="1">
    <source>
        <dbReference type="EMBL" id="MQA40352.1"/>
    </source>
</evidence>
<gene>
    <name evidence="1" type="ORF">GEV02_19550</name>
</gene>
<dbReference type="RefSeq" id="WP_152839557.1">
    <property type="nucleotide sequence ID" value="NZ_WHUG01000008.1"/>
</dbReference>
<dbReference type="EMBL" id="WHUG01000008">
    <property type="protein sequence ID" value="MQA40352.1"/>
    <property type="molecule type" value="Genomic_DNA"/>
</dbReference>
<dbReference type="AlphaFoldDB" id="A0A6A7N637"/>
<proteinExistence type="predicted"/>
<keyword evidence="2" id="KW-1185">Reference proteome</keyword>
<dbReference type="Gene3D" id="2.40.10.10">
    <property type="entry name" value="Trypsin-like serine proteases"/>
    <property type="match status" value="2"/>
</dbReference>
<reference evidence="1 2" key="1">
    <citation type="submission" date="2019-10" db="EMBL/GenBank/DDBJ databases">
        <title>Two novel species isolated from a subtropical stream in China.</title>
        <authorList>
            <person name="Lu H."/>
        </authorList>
    </citation>
    <scope>NUCLEOTIDE SEQUENCE [LARGE SCALE GENOMIC DNA]</scope>
    <source>
        <strain evidence="1 2">FT29W</strain>
    </source>
</reference>
<accession>A0A6A7N637</accession>
<comment type="caution">
    <text evidence="1">The sequence shown here is derived from an EMBL/GenBank/DDBJ whole genome shotgun (WGS) entry which is preliminary data.</text>
</comment>
<organism evidence="1 2">
    <name type="scientific">Rugamonas aquatica</name>
    <dbReference type="NCBI Taxonomy" id="2743357"/>
    <lineage>
        <taxon>Bacteria</taxon>
        <taxon>Pseudomonadati</taxon>
        <taxon>Pseudomonadota</taxon>
        <taxon>Betaproteobacteria</taxon>
        <taxon>Burkholderiales</taxon>
        <taxon>Oxalobacteraceae</taxon>
        <taxon>Telluria group</taxon>
        <taxon>Rugamonas</taxon>
    </lineage>
</organism>
<dbReference type="SUPFAM" id="SSF50494">
    <property type="entry name" value="Trypsin-like serine proteases"/>
    <property type="match status" value="1"/>
</dbReference>
<protein>
    <recommendedName>
        <fullName evidence="3">Serine protease</fullName>
    </recommendedName>
</protein>